<dbReference type="InterPro" id="IPR038765">
    <property type="entry name" value="Papain-like_cys_pep_sf"/>
</dbReference>
<dbReference type="CDD" id="cd00044">
    <property type="entry name" value="CysPc"/>
    <property type="match status" value="1"/>
</dbReference>
<dbReference type="PROSITE" id="PS50203">
    <property type="entry name" value="CALPAIN_CAT"/>
    <property type="match status" value="1"/>
</dbReference>
<dbReference type="InterPro" id="IPR022684">
    <property type="entry name" value="Calpain_cysteine_protease"/>
</dbReference>
<dbReference type="AlphaFoldDB" id="A0A0N5AK69"/>
<sequence>MPIKLECKKISLEKQQSYRFKRVEVPVDKASYNYIDRESGRILNAVRSNDMYKVGGGDNILTSTGKLILDNKLSKTFVEKTIQLHETSLYTKTTTPIDFEKERQRCLEQQVLFEDPYFPADDSSLFSNPKQTYARRTEFHRNYEYLRWLRPNEIVENPRFFVAGQSRFDVIQGSIGDCYLIASVATLAMHPALFYRVVPMDQSFTENYAGIFHFQFWYFGKWTDVVIDDRLPTRNGKLVFVRSEESDEFWSALLEKAYAKLVSITA</sequence>
<dbReference type="GO" id="GO:0005737">
    <property type="term" value="C:cytoplasm"/>
    <property type="evidence" value="ECO:0007669"/>
    <property type="project" value="TreeGrafter"/>
</dbReference>
<dbReference type="PANTHER" id="PTHR10183:SF433">
    <property type="entry name" value="CALPAIN-A-RELATED"/>
    <property type="match status" value="1"/>
</dbReference>
<evidence type="ECO:0000256" key="3">
    <source>
        <dbReference type="PROSITE-ProRule" id="PRU00239"/>
    </source>
</evidence>
<comment type="caution">
    <text evidence="3">Lacks conserved residue(s) required for the propagation of feature annotation.</text>
</comment>
<dbReference type="GO" id="GO:0006508">
    <property type="term" value="P:proteolysis"/>
    <property type="evidence" value="ECO:0007669"/>
    <property type="project" value="InterPro"/>
</dbReference>
<evidence type="ECO:0000256" key="2">
    <source>
        <dbReference type="PIRSR" id="PIRSR622684-1"/>
    </source>
</evidence>
<proteinExistence type="inferred from homology"/>
<protein>
    <submittedName>
        <fullName evidence="6">Calpain catalytic domain-containing protein</fullName>
    </submittedName>
</protein>
<dbReference type="Proteomes" id="UP000046393">
    <property type="component" value="Unplaced"/>
</dbReference>
<dbReference type="InterPro" id="IPR001300">
    <property type="entry name" value="Peptidase_C2_calpain_cat"/>
</dbReference>
<evidence type="ECO:0000256" key="1">
    <source>
        <dbReference type="ARBA" id="ARBA00007623"/>
    </source>
</evidence>
<dbReference type="SMART" id="SM00230">
    <property type="entry name" value="CysPc"/>
    <property type="match status" value="1"/>
</dbReference>
<name>A0A0N5AK69_9BILA</name>
<dbReference type="PRINTS" id="PR00704">
    <property type="entry name" value="CALPAIN"/>
</dbReference>
<feature type="active site" evidence="2">
    <location>
        <position position="178"/>
    </location>
</feature>
<organism evidence="5 6">
    <name type="scientific">Syphacia muris</name>
    <dbReference type="NCBI Taxonomy" id="451379"/>
    <lineage>
        <taxon>Eukaryota</taxon>
        <taxon>Metazoa</taxon>
        <taxon>Ecdysozoa</taxon>
        <taxon>Nematoda</taxon>
        <taxon>Chromadorea</taxon>
        <taxon>Rhabditida</taxon>
        <taxon>Spirurina</taxon>
        <taxon>Oxyuridomorpha</taxon>
        <taxon>Oxyuroidea</taxon>
        <taxon>Oxyuridae</taxon>
        <taxon>Syphacia</taxon>
    </lineage>
</organism>
<evidence type="ECO:0000313" key="5">
    <source>
        <dbReference type="Proteomes" id="UP000046393"/>
    </source>
</evidence>
<keyword evidence="5" id="KW-1185">Reference proteome</keyword>
<reference evidence="6" key="1">
    <citation type="submission" date="2017-02" db="UniProtKB">
        <authorList>
            <consortium name="WormBaseParasite"/>
        </authorList>
    </citation>
    <scope>IDENTIFICATION</scope>
</reference>
<dbReference type="STRING" id="451379.A0A0N5AK69"/>
<evidence type="ECO:0000313" key="6">
    <source>
        <dbReference type="WBParaSite" id="SMUV_0000487901-mRNA-1"/>
    </source>
</evidence>
<dbReference type="GO" id="GO:0004198">
    <property type="term" value="F:calcium-dependent cysteine-type endopeptidase activity"/>
    <property type="evidence" value="ECO:0007669"/>
    <property type="project" value="InterPro"/>
</dbReference>
<dbReference type="Pfam" id="PF00648">
    <property type="entry name" value="Peptidase_C2"/>
    <property type="match status" value="1"/>
</dbReference>
<comment type="similarity">
    <text evidence="1">Belongs to the peptidase C2 family.</text>
</comment>
<dbReference type="WBParaSite" id="SMUV_0000487901-mRNA-1">
    <property type="protein sequence ID" value="SMUV_0000487901-mRNA-1"/>
    <property type="gene ID" value="SMUV_0000487901"/>
</dbReference>
<dbReference type="SUPFAM" id="SSF54001">
    <property type="entry name" value="Cysteine proteinases"/>
    <property type="match status" value="1"/>
</dbReference>
<accession>A0A0N5AK69</accession>
<evidence type="ECO:0000259" key="4">
    <source>
        <dbReference type="PROSITE" id="PS50203"/>
    </source>
</evidence>
<dbReference type="PANTHER" id="PTHR10183">
    <property type="entry name" value="CALPAIN"/>
    <property type="match status" value="1"/>
</dbReference>
<feature type="domain" description="Calpain catalytic" evidence="4">
    <location>
        <begin position="112"/>
        <end position="261"/>
    </location>
</feature>